<dbReference type="Proteomes" id="UP000430634">
    <property type="component" value="Unassembled WGS sequence"/>
</dbReference>
<dbReference type="GO" id="GO:0006654">
    <property type="term" value="P:phosphatidic acid biosynthetic process"/>
    <property type="evidence" value="ECO:0007669"/>
    <property type="project" value="TreeGrafter"/>
</dbReference>
<dbReference type="Proteomes" id="UP000622638">
    <property type="component" value="Unassembled WGS sequence"/>
</dbReference>
<organism evidence="10 11">
    <name type="scientific">Pseudoduganella buxea</name>
    <dbReference type="NCBI Taxonomy" id="1949069"/>
    <lineage>
        <taxon>Bacteria</taxon>
        <taxon>Pseudomonadati</taxon>
        <taxon>Pseudomonadota</taxon>
        <taxon>Betaproteobacteria</taxon>
        <taxon>Burkholderiales</taxon>
        <taxon>Oxalobacteraceae</taxon>
        <taxon>Telluria group</taxon>
        <taxon>Pseudoduganella</taxon>
    </lineage>
</organism>
<feature type="transmembrane region" description="Helical" evidence="7">
    <location>
        <begin position="7"/>
        <end position="28"/>
    </location>
</feature>
<protein>
    <submittedName>
        <fullName evidence="10">1-acyl-sn-glycerol-3-phosphate acyltransferase</fullName>
    </submittedName>
</protein>
<gene>
    <name evidence="9" type="ORF">GCM10011572_20850</name>
    <name evidence="10" type="ORF">GM672_03780</name>
</gene>
<dbReference type="RefSeq" id="WP_155469193.1">
    <property type="nucleotide sequence ID" value="NZ_BMKG01000007.1"/>
</dbReference>
<sequence length="274" mass="30238">MLLALRVIRLVLHLLTGMAICALLFPWIDRDAREVHVRRWSRHLLAICNVHVQITAGSAAPKARALVVANHVSWLDIFVLNALYPCRFVAKAEIRSWPLAGWLVEQAGTVFIARGNRRDLRRAFEGLVQALKAGERVAFFPEGTTAPQGTLLPFHANLFEAAVDAKCRVQPYAISYVDDQKKPHPGVEFIGETTFVQSVLTILGGRPIRARVTILRSIKGEGAHRRKLAEASETAIRKALGIADEVPADEADTEPHDDEDEVDEAPAAQAARRA</sequence>
<evidence type="ECO:0000313" key="10">
    <source>
        <dbReference type="EMBL" id="MTV51849.1"/>
    </source>
</evidence>
<evidence type="ECO:0000313" key="12">
    <source>
        <dbReference type="Proteomes" id="UP000622638"/>
    </source>
</evidence>
<dbReference type="Pfam" id="PF01553">
    <property type="entry name" value="Acyltransferase"/>
    <property type="match status" value="1"/>
</dbReference>
<evidence type="ECO:0000259" key="8">
    <source>
        <dbReference type="SMART" id="SM00563"/>
    </source>
</evidence>
<keyword evidence="7" id="KW-0472">Membrane</keyword>
<evidence type="ECO:0000256" key="5">
    <source>
        <dbReference type="ARBA" id="ARBA00023315"/>
    </source>
</evidence>
<feature type="domain" description="Phospholipid/glycerol acyltransferase" evidence="8">
    <location>
        <begin position="65"/>
        <end position="177"/>
    </location>
</feature>
<keyword evidence="7" id="KW-0812">Transmembrane</keyword>
<dbReference type="SMART" id="SM00563">
    <property type="entry name" value="PlsC"/>
    <property type="match status" value="1"/>
</dbReference>
<evidence type="ECO:0000256" key="7">
    <source>
        <dbReference type="SAM" id="Phobius"/>
    </source>
</evidence>
<reference evidence="12" key="2">
    <citation type="journal article" date="2019" name="Int. J. Syst. Evol. Microbiol.">
        <title>The Global Catalogue of Microorganisms (GCM) 10K type strain sequencing project: providing services to taxonomists for standard genome sequencing and annotation.</title>
        <authorList>
            <consortium name="The Broad Institute Genomics Platform"/>
            <consortium name="The Broad Institute Genome Sequencing Center for Infectious Disease"/>
            <person name="Wu L."/>
            <person name="Ma J."/>
        </authorList>
    </citation>
    <scope>NUCLEOTIDE SEQUENCE [LARGE SCALE GENOMIC DNA]</scope>
    <source>
        <strain evidence="12">CGMCC 1.15931</strain>
    </source>
</reference>
<reference evidence="10 11" key="3">
    <citation type="submission" date="2019-11" db="EMBL/GenBank/DDBJ databases">
        <title>Type strains purchased from KCTC, JCM and DSMZ.</title>
        <authorList>
            <person name="Lu H."/>
        </authorList>
    </citation>
    <scope>NUCLEOTIDE SEQUENCE [LARGE SCALE GENOMIC DNA]</scope>
    <source>
        <strain evidence="10 11">KCTC 52429</strain>
    </source>
</reference>
<dbReference type="CDD" id="cd07989">
    <property type="entry name" value="LPLAT_AGPAT-like"/>
    <property type="match status" value="1"/>
</dbReference>
<dbReference type="PANTHER" id="PTHR10434:SF64">
    <property type="entry name" value="1-ACYL-SN-GLYCEROL-3-PHOSPHATE ACYLTRANSFERASE-RELATED"/>
    <property type="match status" value="1"/>
</dbReference>
<reference evidence="9" key="1">
    <citation type="journal article" date="2014" name="Int. J. Syst. Evol. Microbiol.">
        <title>Complete genome of a new Firmicutes species belonging to the dominant human colonic microbiota ('Ruminococcus bicirculans') reveals two chromosomes and a selective capacity to utilize plant glucans.</title>
        <authorList>
            <consortium name="NISC Comparative Sequencing Program"/>
            <person name="Wegmann U."/>
            <person name="Louis P."/>
            <person name="Goesmann A."/>
            <person name="Henrissat B."/>
            <person name="Duncan S.H."/>
            <person name="Flint H.J."/>
        </authorList>
    </citation>
    <scope>NUCLEOTIDE SEQUENCE</scope>
    <source>
        <strain evidence="9">CGMCC 1.15931</strain>
    </source>
</reference>
<dbReference type="EMBL" id="WNKZ01000006">
    <property type="protein sequence ID" value="MTV51849.1"/>
    <property type="molecule type" value="Genomic_DNA"/>
</dbReference>
<feature type="compositionally biased region" description="Acidic residues" evidence="6">
    <location>
        <begin position="246"/>
        <end position="264"/>
    </location>
</feature>
<dbReference type="AlphaFoldDB" id="A0A6I3SSB5"/>
<dbReference type="PANTHER" id="PTHR10434">
    <property type="entry name" value="1-ACYL-SN-GLYCEROL-3-PHOSPHATE ACYLTRANSFERASE"/>
    <property type="match status" value="1"/>
</dbReference>
<evidence type="ECO:0000256" key="3">
    <source>
        <dbReference type="ARBA" id="ARBA00022679"/>
    </source>
</evidence>
<keyword evidence="5 10" id="KW-0012">Acyltransferase</keyword>
<proteinExistence type="predicted"/>
<feature type="compositionally biased region" description="Low complexity" evidence="6">
    <location>
        <begin position="265"/>
        <end position="274"/>
    </location>
</feature>
<evidence type="ECO:0000256" key="1">
    <source>
        <dbReference type="ARBA" id="ARBA00005189"/>
    </source>
</evidence>
<keyword evidence="7" id="KW-1133">Transmembrane helix</keyword>
<evidence type="ECO:0000256" key="6">
    <source>
        <dbReference type="SAM" id="MobiDB-lite"/>
    </source>
</evidence>
<comment type="pathway">
    <text evidence="1">Lipid metabolism.</text>
</comment>
<dbReference type="GO" id="GO:0003841">
    <property type="term" value="F:1-acylglycerol-3-phosphate O-acyltransferase activity"/>
    <property type="evidence" value="ECO:0007669"/>
    <property type="project" value="TreeGrafter"/>
</dbReference>
<reference evidence="9" key="4">
    <citation type="submission" date="2024-05" db="EMBL/GenBank/DDBJ databases">
        <authorList>
            <person name="Sun Q."/>
            <person name="Zhou Y."/>
        </authorList>
    </citation>
    <scope>NUCLEOTIDE SEQUENCE</scope>
    <source>
        <strain evidence="9">CGMCC 1.15931</strain>
    </source>
</reference>
<comment type="caution">
    <text evidence="10">The sequence shown here is derived from an EMBL/GenBank/DDBJ whole genome shotgun (WGS) entry which is preliminary data.</text>
</comment>
<keyword evidence="3 10" id="KW-0808">Transferase</keyword>
<keyword evidence="12" id="KW-1185">Reference proteome</keyword>
<dbReference type="InterPro" id="IPR002123">
    <property type="entry name" value="Plipid/glycerol_acylTrfase"/>
</dbReference>
<evidence type="ECO:0000256" key="2">
    <source>
        <dbReference type="ARBA" id="ARBA00022516"/>
    </source>
</evidence>
<keyword evidence="2" id="KW-0444">Lipid biosynthesis</keyword>
<evidence type="ECO:0000313" key="11">
    <source>
        <dbReference type="Proteomes" id="UP000430634"/>
    </source>
</evidence>
<name>A0A6I3SSB5_9BURK</name>
<feature type="region of interest" description="Disordered" evidence="6">
    <location>
        <begin position="240"/>
        <end position="274"/>
    </location>
</feature>
<dbReference type="OrthoDB" id="9806880at2"/>
<accession>A0A6I3SSB5</accession>
<keyword evidence="4" id="KW-0443">Lipid metabolism</keyword>
<dbReference type="SUPFAM" id="SSF69593">
    <property type="entry name" value="Glycerol-3-phosphate (1)-acyltransferase"/>
    <property type="match status" value="1"/>
</dbReference>
<evidence type="ECO:0000313" key="9">
    <source>
        <dbReference type="EMBL" id="GGB98735.1"/>
    </source>
</evidence>
<dbReference type="EMBL" id="BMKG01000007">
    <property type="protein sequence ID" value="GGB98735.1"/>
    <property type="molecule type" value="Genomic_DNA"/>
</dbReference>
<evidence type="ECO:0000256" key="4">
    <source>
        <dbReference type="ARBA" id="ARBA00023098"/>
    </source>
</evidence>